<evidence type="ECO:0000313" key="3">
    <source>
        <dbReference type="Proteomes" id="UP000317494"/>
    </source>
</evidence>
<comment type="caution">
    <text evidence="2">The sequence shown here is derived from an EMBL/GenBank/DDBJ whole genome shotgun (WGS) entry which is preliminary data.</text>
</comment>
<organism evidence="2 3">
    <name type="scientific">Synchytrium endobioticum</name>
    <dbReference type="NCBI Taxonomy" id="286115"/>
    <lineage>
        <taxon>Eukaryota</taxon>
        <taxon>Fungi</taxon>
        <taxon>Fungi incertae sedis</taxon>
        <taxon>Chytridiomycota</taxon>
        <taxon>Chytridiomycota incertae sedis</taxon>
        <taxon>Chytridiomycetes</taxon>
        <taxon>Synchytriales</taxon>
        <taxon>Synchytriaceae</taxon>
        <taxon>Synchytrium</taxon>
    </lineage>
</organism>
<keyword evidence="3" id="KW-1185">Reference proteome</keyword>
<proteinExistence type="predicted"/>
<evidence type="ECO:0000313" key="2">
    <source>
        <dbReference type="EMBL" id="TPX37848.1"/>
    </source>
</evidence>
<dbReference type="VEuPathDB" id="FungiDB:SeMB42_g06843"/>
<feature type="compositionally biased region" description="Basic and acidic residues" evidence="1">
    <location>
        <begin position="480"/>
        <end position="490"/>
    </location>
</feature>
<dbReference type="Proteomes" id="UP000317494">
    <property type="component" value="Unassembled WGS sequence"/>
</dbReference>
<sequence>MWIIGQGLPLDLQTALDPTSYVVETIAKIRSGSRPFPFKEEQLLNNPNASMPPDQLHLTRAYHCVVFEELKTLFMTITCHLGAYENKGRLEQALAVVGRVLQMHRNLESQYGEILESIGNKGIVGHEMLTLPEYDWPRLDRIIRMQLPPEDQNYAYNYEPISDHGFGCGLKASTSQPRPQPVFFDFLGVNDMTREATPELVPRLWHSHDDRDPYTDHRFGNEEHRPPSGPAAKVMVKSFNINLVIILTALMTTIGTAPVWEDNAIMKVTRQTRQSARNCASHRRRDVDRLPLDYINFCLDMSYMSTQIAEAASKSVPLFFPFKEQQLFQQSNESMRPSQLQFARAYHSLVFEKLKTLFYKIQHSTERFSETLKLQNRTIEPQISEILKNVLDSGATNLLRDELAPADSMQLPPEDQSYAYNYEPISDHGFGYGLEASTSQPRPQPVLIDFLGVNDMTREATPELVPRLWHSHDDRDPYTDHRFGNEEHRPPSCPVGFDGGSSMHPGPSTDNIWRPCDSSLHGHQSTSNIGVADSSQQYTRFKMSGEYLDPT</sequence>
<protein>
    <submittedName>
        <fullName evidence="2">Uncharacterized protein</fullName>
    </submittedName>
</protein>
<name>A0A507CER4_9FUNG</name>
<dbReference type="AlphaFoldDB" id="A0A507CER4"/>
<evidence type="ECO:0000256" key="1">
    <source>
        <dbReference type="SAM" id="MobiDB-lite"/>
    </source>
</evidence>
<accession>A0A507CER4</accession>
<gene>
    <name evidence="2" type="ORF">SeMB42_g06843</name>
</gene>
<feature type="region of interest" description="Disordered" evidence="1">
    <location>
        <begin position="480"/>
        <end position="534"/>
    </location>
</feature>
<feature type="compositionally biased region" description="Polar residues" evidence="1">
    <location>
        <begin position="521"/>
        <end position="534"/>
    </location>
</feature>
<reference evidence="2 3" key="1">
    <citation type="journal article" date="2019" name="Sci. Rep.">
        <title>Comparative genomics of chytrid fungi reveal insights into the obligate biotrophic and pathogenic lifestyle of Synchytrium endobioticum.</title>
        <authorList>
            <person name="van de Vossenberg B.T.L.H."/>
            <person name="Warris S."/>
            <person name="Nguyen H.D.T."/>
            <person name="van Gent-Pelzer M.P.E."/>
            <person name="Joly D.L."/>
            <person name="van de Geest H.C."/>
            <person name="Bonants P.J.M."/>
            <person name="Smith D.S."/>
            <person name="Levesque C.A."/>
            <person name="van der Lee T.A.J."/>
        </authorList>
    </citation>
    <scope>NUCLEOTIDE SEQUENCE [LARGE SCALE GENOMIC DNA]</scope>
    <source>
        <strain evidence="2 3">MB42</strain>
    </source>
</reference>
<dbReference type="EMBL" id="QEAN01000415">
    <property type="protein sequence ID" value="TPX37848.1"/>
    <property type="molecule type" value="Genomic_DNA"/>
</dbReference>